<evidence type="ECO:0000256" key="9">
    <source>
        <dbReference type="ARBA" id="ARBA00023239"/>
    </source>
</evidence>
<protein>
    <recommendedName>
        <fullName evidence="3">aldehyde oxygenase (deformylating)</fullName>
        <ecNumber evidence="3">4.1.99.5</ecNumber>
    </recommendedName>
</protein>
<comment type="catalytic activity">
    <reaction evidence="10">
        <text>a long-chain fatty aldehyde + 2 NADPH + O2 + H(+) = a long-chain alkane + formate + 2 NADP(+) + H2O</text>
        <dbReference type="Rhea" id="RHEA:21440"/>
        <dbReference type="ChEBI" id="CHEBI:15377"/>
        <dbReference type="ChEBI" id="CHEBI:15378"/>
        <dbReference type="ChEBI" id="CHEBI:15379"/>
        <dbReference type="ChEBI" id="CHEBI:15740"/>
        <dbReference type="ChEBI" id="CHEBI:17176"/>
        <dbReference type="ChEBI" id="CHEBI:57783"/>
        <dbReference type="ChEBI" id="CHEBI:58349"/>
        <dbReference type="ChEBI" id="CHEBI:83563"/>
        <dbReference type="EC" id="4.1.99.5"/>
    </reaction>
</comment>
<keyword evidence="6" id="KW-0521">NADP</keyword>
<evidence type="ECO:0000256" key="6">
    <source>
        <dbReference type="ARBA" id="ARBA00022857"/>
    </source>
</evidence>
<feature type="domain" description="Fatty acid hydroxylase" evidence="12">
    <location>
        <begin position="138"/>
        <end position="267"/>
    </location>
</feature>
<evidence type="ECO:0000256" key="1">
    <source>
        <dbReference type="ARBA" id="ARBA00004477"/>
    </source>
</evidence>
<keyword evidence="7 11" id="KW-1133">Transmembrane helix</keyword>
<keyword evidence="5" id="KW-0256">Endoplasmic reticulum</keyword>
<evidence type="ECO:0000256" key="3">
    <source>
        <dbReference type="ARBA" id="ARBA00013146"/>
    </source>
</evidence>
<sequence>MAASSGDSDYLRQFAGEAEWYNEVFLSAVVPGDWWRRLPHPLRSWLRNLAGVFFLYLTCGFIWCFVIYYWKRHAFTRKAKDSVPTVRAIRKQIVVSLKAMPFFAAFPTVCEYMIESGWTRCFLNISETGWAMYLIYVALYLCFLEISIYWIHRGLHDIQPLYKYLHATHHMYNKEHALSPFAGLAFNPLDGVLQGVPHLFALLLISTHFRTHIALLFIEVVWTTNIHDCIHGKIWPVMGAGYHTIHHTTYRHNYGHYSVLMDWLFGTLRDPEGIFKND</sequence>
<dbReference type="GO" id="GO:0071771">
    <property type="term" value="F:aldehyde oxygenase (deformylating) activity"/>
    <property type="evidence" value="ECO:0007669"/>
    <property type="project" value="UniProtKB-EC"/>
</dbReference>
<evidence type="ECO:0000313" key="13">
    <source>
        <dbReference type="EMBL" id="CAL5089145.1"/>
    </source>
</evidence>
<proteinExistence type="inferred from homology"/>
<name>A0ABC9G6W2_9POAL</name>
<evidence type="ECO:0000256" key="4">
    <source>
        <dbReference type="ARBA" id="ARBA00022692"/>
    </source>
</evidence>
<dbReference type="EC" id="4.1.99.5" evidence="3"/>
<keyword evidence="14" id="KW-1185">Reference proteome</keyword>
<keyword evidence="9" id="KW-0456">Lyase</keyword>
<evidence type="ECO:0000256" key="5">
    <source>
        <dbReference type="ARBA" id="ARBA00022824"/>
    </source>
</evidence>
<comment type="subcellular location">
    <subcellularLocation>
        <location evidence="1">Endoplasmic reticulum membrane</location>
        <topology evidence="1">Multi-pass membrane protein</topology>
    </subcellularLocation>
</comment>
<dbReference type="Proteomes" id="UP001497457">
    <property type="component" value="Chromosome 8b"/>
</dbReference>
<evidence type="ECO:0000313" key="14">
    <source>
        <dbReference type="Proteomes" id="UP001497457"/>
    </source>
</evidence>
<dbReference type="Pfam" id="PF04116">
    <property type="entry name" value="FA_hydroxylase"/>
    <property type="match status" value="1"/>
</dbReference>
<feature type="transmembrane region" description="Helical" evidence="11">
    <location>
        <begin position="95"/>
        <end position="114"/>
    </location>
</feature>
<accession>A0ABC9G6W2</accession>
<feature type="transmembrane region" description="Helical" evidence="11">
    <location>
        <begin position="130"/>
        <end position="151"/>
    </location>
</feature>
<gene>
    <name evidence="13" type="ORF">URODEC1_LOCUS113202</name>
</gene>
<evidence type="ECO:0000256" key="2">
    <source>
        <dbReference type="ARBA" id="ARBA00009324"/>
    </source>
</evidence>
<comment type="similarity">
    <text evidence="2">Belongs to the sterol desaturase family.</text>
</comment>
<dbReference type="PANTHER" id="PTHR11863">
    <property type="entry name" value="STEROL DESATURASE"/>
    <property type="match status" value="1"/>
</dbReference>
<dbReference type="EMBL" id="OZ075118">
    <property type="protein sequence ID" value="CAL5089145.1"/>
    <property type="molecule type" value="Genomic_DNA"/>
</dbReference>
<evidence type="ECO:0000256" key="8">
    <source>
        <dbReference type="ARBA" id="ARBA00023136"/>
    </source>
</evidence>
<dbReference type="AlphaFoldDB" id="A0ABC9G6W2"/>
<keyword evidence="4 11" id="KW-0812">Transmembrane</keyword>
<reference evidence="14" key="1">
    <citation type="submission" date="2024-06" db="EMBL/GenBank/DDBJ databases">
        <authorList>
            <person name="Ryan C."/>
        </authorList>
    </citation>
    <scope>NUCLEOTIDE SEQUENCE [LARGE SCALE GENOMIC DNA]</scope>
</reference>
<dbReference type="GO" id="GO:0005789">
    <property type="term" value="C:endoplasmic reticulum membrane"/>
    <property type="evidence" value="ECO:0007669"/>
    <property type="project" value="UniProtKB-SubCell"/>
</dbReference>
<dbReference type="InterPro" id="IPR006694">
    <property type="entry name" value="Fatty_acid_hydroxylase"/>
</dbReference>
<keyword evidence="8 11" id="KW-0472">Membrane</keyword>
<evidence type="ECO:0000256" key="11">
    <source>
        <dbReference type="SAM" id="Phobius"/>
    </source>
</evidence>
<evidence type="ECO:0000256" key="10">
    <source>
        <dbReference type="ARBA" id="ARBA00047909"/>
    </source>
</evidence>
<reference evidence="13 14" key="2">
    <citation type="submission" date="2024-10" db="EMBL/GenBank/DDBJ databases">
        <authorList>
            <person name="Ryan C."/>
        </authorList>
    </citation>
    <scope>NUCLEOTIDE SEQUENCE [LARGE SCALE GENOMIC DNA]</scope>
</reference>
<organism evidence="13 14">
    <name type="scientific">Urochloa decumbens</name>
    <dbReference type="NCBI Taxonomy" id="240449"/>
    <lineage>
        <taxon>Eukaryota</taxon>
        <taxon>Viridiplantae</taxon>
        <taxon>Streptophyta</taxon>
        <taxon>Embryophyta</taxon>
        <taxon>Tracheophyta</taxon>
        <taxon>Spermatophyta</taxon>
        <taxon>Magnoliopsida</taxon>
        <taxon>Liliopsida</taxon>
        <taxon>Poales</taxon>
        <taxon>Poaceae</taxon>
        <taxon>PACMAD clade</taxon>
        <taxon>Panicoideae</taxon>
        <taxon>Panicodae</taxon>
        <taxon>Paniceae</taxon>
        <taxon>Melinidinae</taxon>
        <taxon>Urochloa</taxon>
    </lineage>
</organism>
<evidence type="ECO:0000256" key="7">
    <source>
        <dbReference type="ARBA" id="ARBA00022989"/>
    </source>
</evidence>
<feature type="transmembrane region" description="Helical" evidence="11">
    <location>
        <begin position="49"/>
        <end position="70"/>
    </location>
</feature>
<dbReference type="InterPro" id="IPR050307">
    <property type="entry name" value="Sterol_Desaturase_Related"/>
</dbReference>
<evidence type="ECO:0000259" key="12">
    <source>
        <dbReference type="Pfam" id="PF04116"/>
    </source>
</evidence>